<protein>
    <submittedName>
        <fullName evidence="5">Amidinotransferase</fullName>
    </submittedName>
</protein>
<evidence type="ECO:0000256" key="1">
    <source>
        <dbReference type="ARBA" id="ARBA00008532"/>
    </source>
</evidence>
<evidence type="ECO:0000313" key="5">
    <source>
        <dbReference type="EMBL" id="GEB54859.1"/>
    </source>
</evidence>
<feature type="active site" description="Proton donor" evidence="3">
    <location>
        <position position="195"/>
    </location>
</feature>
<keyword evidence="5" id="KW-0808">Transferase</keyword>
<proteinExistence type="inferred from homology"/>
<dbReference type="GO" id="GO:0045429">
    <property type="term" value="P:positive regulation of nitric oxide biosynthetic process"/>
    <property type="evidence" value="ECO:0007669"/>
    <property type="project" value="TreeGrafter"/>
</dbReference>
<dbReference type="SUPFAM" id="SSF55909">
    <property type="entry name" value="Pentein"/>
    <property type="match status" value="1"/>
</dbReference>
<evidence type="ECO:0000256" key="2">
    <source>
        <dbReference type="ARBA" id="ARBA00022801"/>
    </source>
</evidence>
<dbReference type="GO" id="GO:0016740">
    <property type="term" value="F:transferase activity"/>
    <property type="evidence" value="ECO:0007669"/>
    <property type="project" value="UniProtKB-KW"/>
</dbReference>
<dbReference type="EMBL" id="BJMN01000004">
    <property type="protein sequence ID" value="GEB54859.1"/>
    <property type="molecule type" value="Genomic_DNA"/>
</dbReference>
<comment type="caution">
    <text evidence="5">The sequence shown here is derived from an EMBL/GenBank/DDBJ whole genome shotgun (WGS) entry which is preliminary data.</text>
</comment>
<dbReference type="GO" id="GO:0000052">
    <property type="term" value="P:citrulline metabolic process"/>
    <property type="evidence" value="ECO:0007669"/>
    <property type="project" value="TreeGrafter"/>
</dbReference>
<evidence type="ECO:0000256" key="3">
    <source>
        <dbReference type="PIRSR" id="PIRSR633199-1"/>
    </source>
</evidence>
<dbReference type="Pfam" id="PF19420">
    <property type="entry name" value="DDAH_eukar"/>
    <property type="match status" value="1"/>
</dbReference>
<dbReference type="InterPro" id="IPR033199">
    <property type="entry name" value="DDAH-like"/>
</dbReference>
<keyword evidence="6" id="KW-1185">Reference proteome</keyword>
<organism evidence="5 6">
    <name type="scientific">Streptomyces gardneri</name>
    <dbReference type="NCBI Taxonomy" id="66892"/>
    <lineage>
        <taxon>Bacteria</taxon>
        <taxon>Bacillati</taxon>
        <taxon>Actinomycetota</taxon>
        <taxon>Actinomycetes</taxon>
        <taxon>Kitasatosporales</taxon>
        <taxon>Streptomycetaceae</taxon>
        <taxon>Streptomyces</taxon>
    </lineage>
</organism>
<feature type="region of interest" description="Disordered" evidence="4">
    <location>
        <begin position="1"/>
        <end position="32"/>
    </location>
</feature>
<dbReference type="GO" id="GO:0016403">
    <property type="term" value="F:dimethylargininase activity"/>
    <property type="evidence" value="ECO:0007669"/>
    <property type="project" value="TreeGrafter"/>
</dbReference>
<dbReference type="Proteomes" id="UP000315226">
    <property type="component" value="Unassembled WGS sequence"/>
</dbReference>
<dbReference type="PANTHER" id="PTHR12737:SF9">
    <property type="entry name" value="DIMETHYLARGININASE"/>
    <property type="match status" value="1"/>
</dbReference>
<comment type="similarity">
    <text evidence="1">Belongs to the DDAH family.</text>
</comment>
<feature type="active site" description="Nucleophile" evidence="3">
    <location>
        <position position="289"/>
    </location>
</feature>
<dbReference type="NCBIfam" id="NF045659">
    <property type="entry name" value="DiMArgaseDdahMtb"/>
    <property type="match status" value="1"/>
</dbReference>
<evidence type="ECO:0000313" key="6">
    <source>
        <dbReference type="Proteomes" id="UP000315226"/>
    </source>
</evidence>
<dbReference type="GO" id="GO:0006525">
    <property type="term" value="P:arginine metabolic process"/>
    <property type="evidence" value="ECO:0007669"/>
    <property type="project" value="TreeGrafter"/>
</dbReference>
<dbReference type="AlphaFoldDB" id="A0A4Y3RBZ5"/>
<sequence>MDMNHAPVTGTRPAGRTLAERVPASRRPQRTATTRRFLMCRPTHFDVTYAINPWMRPEEGADRARALRQWAALRDLYRRLGHTVEEIPPDPRLPDMVFAANGATVIDGRVLGARFRHPERAAEGPAYLSWFADHGYATTRAPRFINEGEGDYLLAGRTILAGTGFRTEPRAHEEAEEFFGLPVVTLTLVDPAYYHLDTALSVLSDTEIMYYPGAFSEGSRAVLEMLFPGAILAEPEDAAAFGLNALSDGRHVLLPSAAGRLARAVAARGFEPIGVDLSELLKAGGSVKCCTLELRPS</sequence>
<dbReference type="PANTHER" id="PTHR12737">
    <property type="entry name" value="DIMETHYLARGININE DIMETHYLAMINOHYDROLASE"/>
    <property type="match status" value="1"/>
</dbReference>
<gene>
    <name evidence="5" type="ORF">SGA01_04640</name>
</gene>
<dbReference type="GO" id="GO:0016597">
    <property type="term" value="F:amino acid binding"/>
    <property type="evidence" value="ECO:0007669"/>
    <property type="project" value="TreeGrafter"/>
</dbReference>
<dbReference type="Gene3D" id="3.75.10.10">
    <property type="entry name" value="L-arginine/glycine Amidinotransferase, Chain A"/>
    <property type="match status" value="1"/>
</dbReference>
<name>A0A4Y3RBZ5_9ACTN</name>
<keyword evidence="2" id="KW-0378">Hydrolase</keyword>
<reference evidence="5 6" key="1">
    <citation type="submission" date="2019-06" db="EMBL/GenBank/DDBJ databases">
        <title>Whole genome shotgun sequence of Streptomyces gardneri NBRC 12865.</title>
        <authorList>
            <person name="Hosoyama A."/>
            <person name="Uohara A."/>
            <person name="Ohji S."/>
            <person name="Ichikawa N."/>
        </authorList>
    </citation>
    <scope>NUCLEOTIDE SEQUENCE [LARGE SCALE GENOMIC DNA]</scope>
    <source>
        <strain evidence="5 6">NBRC 12865</strain>
    </source>
</reference>
<accession>A0A4Y3RBZ5</accession>
<evidence type="ECO:0000256" key="4">
    <source>
        <dbReference type="SAM" id="MobiDB-lite"/>
    </source>
</evidence>